<proteinExistence type="predicted"/>
<evidence type="ECO:0000313" key="2">
    <source>
        <dbReference type="Proteomes" id="UP000178082"/>
    </source>
</evidence>
<sequence length="80" mass="9390">MSKAKIAITLDEQFIEDIDRLVSTHIFQSRSQAIQEAVEEKLKRLKRTRLARECSKLDLDFEKAMAEEGMTEDLSQWPEY</sequence>
<comment type="caution">
    <text evidence="1">The sequence shown here is derived from an EMBL/GenBank/DDBJ whole genome shotgun (WGS) entry which is preliminary data.</text>
</comment>
<dbReference type="InterPro" id="IPR010985">
    <property type="entry name" value="Ribbon_hlx_hlx"/>
</dbReference>
<dbReference type="EMBL" id="MGDI01000030">
    <property type="protein sequence ID" value="OGL52730.1"/>
    <property type="molecule type" value="Genomic_DNA"/>
</dbReference>
<reference evidence="1 2" key="1">
    <citation type="journal article" date="2016" name="Nat. Commun.">
        <title>Thousands of microbial genomes shed light on interconnected biogeochemical processes in an aquifer system.</title>
        <authorList>
            <person name="Anantharaman K."/>
            <person name="Brown C.T."/>
            <person name="Hug L.A."/>
            <person name="Sharon I."/>
            <person name="Castelle C.J."/>
            <person name="Probst A.J."/>
            <person name="Thomas B.C."/>
            <person name="Singh A."/>
            <person name="Wilkins M.J."/>
            <person name="Karaoz U."/>
            <person name="Brodie E.L."/>
            <person name="Williams K.H."/>
            <person name="Hubbard S.S."/>
            <person name="Banfield J.F."/>
        </authorList>
    </citation>
    <scope>NUCLEOTIDE SEQUENCE [LARGE SCALE GENOMIC DNA]</scope>
</reference>
<dbReference type="CDD" id="cd22231">
    <property type="entry name" value="RHH_NikR_HicB-like"/>
    <property type="match status" value="1"/>
</dbReference>
<gene>
    <name evidence="1" type="ORF">A3G31_03675</name>
</gene>
<protein>
    <submittedName>
        <fullName evidence="1">CopG family transcriptional regulator</fullName>
    </submittedName>
</protein>
<dbReference type="InterPro" id="IPR013321">
    <property type="entry name" value="Arc_rbn_hlx_hlx"/>
</dbReference>
<name>A0A1F7SG15_9BACT</name>
<dbReference type="AlphaFoldDB" id="A0A1F7SG15"/>
<dbReference type="STRING" id="1817883.A3G31_03675"/>
<dbReference type="Gene3D" id="1.10.1220.10">
    <property type="entry name" value="Met repressor-like"/>
    <property type="match status" value="1"/>
</dbReference>
<dbReference type="GO" id="GO:0006355">
    <property type="term" value="P:regulation of DNA-templated transcription"/>
    <property type="evidence" value="ECO:0007669"/>
    <property type="project" value="InterPro"/>
</dbReference>
<dbReference type="Proteomes" id="UP000178082">
    <property type="component" value="Unassembled WGS sequence"/>
</dbReference>
<accession>A0A1F7SG15</accession>
<organism evidence="1 2">
    <name type="scientific">Candidatus Schekmanbacteria bacterium RIFCSPLOWO2_12_FULL_38_15</name>
    <dbReference type="NCBI Taxonomy" id="1817883"/>
    <lineage>
        <taxon>Bacteria</taxon>
        <taxon>Candidatus Schekmaniibacteriota</taxon>
    </lineage>
</organism>
<evidence type="ECO:0000313" key="1">
    <source>
        <dbReference type="EMBL" id="OGL52730.1"/>
    </source>
</evidence>
<dbReference type="SUPFAM" id="SSF47598">
    <property type="entry name" value="Ribbon-helix-helix"/>
    <property type="match status" value="1"/>
</dbReference>